<organism evidence="1 2">
    <name type="scientific">Sphaerisporangium krabiense</name>
    <dbReference type="NCBI Taxonomy" id="763782"/>
    <lineage>
        <taxon>Bacteria</taxon>
        <taxon>Bacillati</taxon>
        <taxon>Actinomycetota</taxon>
        <taxon>Actinomycetes</taxon>
        <taxon>Streptosporangiales</taxon>
        <taxon>Streptosporangiaceae</taxon>
        <taxon>Sphaerisporangium</taxon>
    </lineage>
</organism>
<dbReference type="Pfam" id="PF02575">
    <property type="entry name" value="YbaB_DNA_bd"/>
    <property type="match status" value="1"/>
</dbReference>
<dbReference type="AlphaFoldDB" id="A0A7W8Z7I2"/>
<keyword evidence="1" id="KW-0238">DNA-binding</keyword>
<name>A0A7W8Z7I2_9ACTN</name>
<dbReference type="SUPFAM" id="SSF82607">
    <property type="entry name" value="YbaB-like"/>
    <property type="match status" value="1"/>
</dbReference>
<keyword evidence="2" id="KW-1185">Reference proteome</keyword>
<evidence type="ECO:0000313" key="2">
    <source>
        <dbReference type="Proteomes" id="UP000588112"/>
    </source>
</evidence>
<dbReference type="InterPro" id="IPR036894">
    <property type="entry name" value="YbaB-like_sf"/>
</dbReference>
<dbReference type="InterPro" id="IPR004401">
    <property type="entry name" value="YbaB/EbfC"/>
</dbReference>
<dbReference type="Proteomes" id="UP000588112">
    <property type="component" value="Unassembled WGS sequence"/>
</dbReference>
<dbReference type="EMBL" id="JACHBR010000001">
    <property type="protein sequence ID" value="MBB5628775.1"/>
    <property type="molecule type" value="Genomic_DNA"/>
</dbReference>
<accession>A0A7W8Z7I2</accession>
<dbReference type="RefSeq" id="WP_184613436.1">
    <property type="nucleotide sequence ID" value="NZ_BOOS01000002.1"/>
</dbReference>
<sequence length="132" mass="14534">MFDPDDFQLDDFDRVAEESRRAVRRLGEVMGELRAVKGTGEAAGGMIGAVVDGGGMVERVVLDPRAMRLDSDAIGQAVTEAVRAAQLDARRRNEELLRGAMGEERPSSFDPYDLDGVQAWLEEAARVMDDHR</sequence>
<dbReference type="GO" id="GO:0003677">
    <property type="term" value="F:DNA binding"/>
    <property type="evidence" value="ECO:0007669"/>
    <property type="project" value="UniProtKB-KW"/>
</dbReference>
<protein>
    <submittedName>
        <fullName evidence="1">DNA-binding protein YbaB</fullName>
    </submittedName>
</protein>
<proteinExistence type="predicted"/>
<comment type="caution">
    <text evidence="1">The sequence shown here is derived from an EMBL/GenBank/DDBJ whole genome shotgun (WGS) entry which is preliminary data.</text>
</comment>
<dbReference type="Gene3D" id="3.30.1310.10">
    <property type="entry name" value="Nucleoid-associated protein YbaB-like domain"/>
    <property type="match status" value="1"/>
</dbReference>
<evidence type="ECO:0000313" key="1">
    <source>
        <dbReference type="EMBL" id="MBB5628775.1"/>
    </source>
</evidence>
<gene>
    <name evidence="1" type="ORF">BJ981_004474</name>
</gene>
<reference evidence="1 2" key="1">
    <citation type="submission" date="2020-08" db="EMBL/GenBank/DDBJ databases">
        <title>Sequencing the genomes of 1000 actinobacteria strains.</title>
        <authorList>
            <person name="Klenk H.-P."/>
        </authorList>
    </citation>
    <scope>NUCLEOTIDE SEQUENCE [LARGE SCALE GENOMIC DNA]</scope>
    <source>
        <strain evidence="1 2">DSM 45790</strain>
    </source>
</reference>